<dbReference type="GO" id="GO:0051536">
    <property type="term" value="F:iron-sulfur cluster binding"/>
    <property type="evidence" value="ECO:0007669"/>
    <property type="project" value="UniProtKB-KW"/>
</dbReference>
<dbReference type="Pfam" id="PF13187">
    <property type="entry name" value="Fer4_9"/>
    <property type="match status" value="1"/>
</dbReference>
<dbReference type="PROSITE" id="PS00198">
    <property type="entry name" value="4FE4S_FER_1"/>
    <property type="match status" value="1"/>
</dbReference>
<proteinExistence type="predicted"/>
<dbReference type="GO" id="GO:0046872">
    <property type="term" value="F:metal ion binding"/>
    <property type="evidence" value="ECO:0007669"/>
    <property type="project" value="UniProtKB-KW"/>
</dbReference>
<dbReference type="CDD" id="cd19096">
    <property type="entry name" value="AKR_Fe-S_oxidoreductase"/>
    <property type="match status" value="1"/>
</dbReference>
<dbReference type="AlphaFoldDB" id="A0A9D1I8K4"/>
<dbReference type="InterPro" id="IPR036812">
    <property type="entry name" value="NAD(P)_OxRdtase_dom_sf"/>
</dbReference>
<keyword evidence="3" id="KW-0411">Iron-sulfur</keyword>
<keyword evidence="1" id="KW-0479">Metal-binding</keyword>
<reference evidence="5" key="1">
    <citation type="submission" date="2020-10" db="EMBL/GenBank/DDBJ databases">
        <authorList>
            <person name="Gilroy R."/>
        </authorList>
    </citation>
    <scope>NUCLEOTIDE SEQUENCE</scope>
    <source>
        <strain evidence="5">CHK195-4489</strain>
    </source>
</reference>
<dbReference type="Gene3D" id="3.20.20.100">
    <property type="entry name" value="NADP-dependent oxidoreductase domain"/>
    <property type="match status" value="1"/>
</dbReference>
<comment type="caution">
    <text evidence="5">The sequence shown here is derived from an EMBL/GenBank/DDBJ whole genome shotgun (WGS) entry which is preliminary data.</text>
</comment>
<accession>A0A9D1I8K4</accession>
<keyword evidence="2" id="KW-0408">Iron</keyword>
<dbReference type="InterPro" id="IPR023210">
    <property type="entry name" value="NADP_OxRdtase_dom"/>
</dbReference>
<dbReference type="Gene3D" id="3.30.70.20">
    <property type="match status" value="1"/>
</dbReference>
<evidence type="ECO:0000256" key="2">
    <source>
        <dbReference type="ARBA" id="ARBA00023004"/>
    </source>
</evidence>
<evidence type="ECO:0000256" key="3">
    <source>
        <dbReference type="ARBA" id="ARBA00023014"/>
    </source>
</evidence>
<sequence length="379" mass="43515">MVYRDFGNTGVRLSPLGFGMMRLPEDEKTSVEMVRSAIDAGINYIDTAYNYLGGNSEFITARALTDGYRDMIHLATKMPVWMIEGERDFDRILGEQLKRLQTDQIDFYLLHALNRDSWKKVLRFDLLRKLQEARDAGKICYLGFSFHDTFDLFKEIIDAFEEWDFCQIQLNYTDVYYQAGWKGMKYANERGLGVVIMEPLRGGFLANVPHEVSEIFSEGERSGFRRTPAEWAFDFLWDLPEVGVVLSGMSTPEQVAENVSYAERSAPGMLSEAEHQILKKAYRQFLNYNAVPCTGCAYCMHCPKGIAIPQSIAAYNEAFKENNYQKAKKQYEEWVPLFGAKPSECISCRQCEAICPQQLEVSKWMHEIDSFFTKEGGRA</sequence>
<dbReference type="PANTHER" id="PTHR43312">
    <property type="entry name" value="D-THREO-ALDOSE 1-DEHYDROGENASE"/>
    <property type="match status" value="1"/>
</dbReference>
<dbReference type="PANTHER" id="PTHR43312:SF2">
    <property type="entry name" value="OXIDOREDUCTASE"/>
    <property type="match status" value="1"/>
</dbReference>
<protein>
    <submittedName>
        <fullName evidence="5">Aldo/keto reductase</fullName>
    </submittedName>
</protein>
<organism evidence="5 6">
    <name type="scientific">Candidatus Egerieisoma faecipullorum</name>
    <dbReference type="NCBI Taxonomy" id="2840963"/>
    <lineage>
        <taxon>Bacteria</taxon>
        <taxon>Bacillati</taxon>
        <taxon>Bacillota</taxon>
        <taxon>Clostridia</taxon>
        <taxon>Eubacteriales</taxon>
        <taxon>Clostridiaceae</taxon>
        <taxon>Clostridiaceae incertae sedis</taxon>
        <taxon>Candidatus Egerieisoma</taxon>
    </lineage>
</organism>
<evidence type="ECO:0000313" key="6">
    <source>
        <dbReference type="Proteomes" id="UP000824089"/>
    </source>
</evidence>
<dbReference type="Pfam" id="PF00248">
    <property type="entry name" value="Aldo_ket_red"/>
    <property type="match status" value="1"/>
</dbReference>
<evidence type="ECO:0000259" key="4">
    <source>
        <dbReference type="PROSITE" id="PS51379"/>
    </source>
</evidence>
<dbReference type="InterPro" id="IPR017896">
    <property type="entry name" value="4Fe4S_Fe-S-bd"/>
</dbReference>
<reference evidence="5" key="2">
    <citation type="journal article" date="2021" name="PeerJ">
        <title>Extensive microbial diversity within the chicken gut microbiome revealed by metagenomics and culture.</title>
        <authorList>
            <person name="Gilroy R."/>
            <person name="Ravi A."/>
            <person name="Getino M."/>
            <person name="Pursley I."/>
            <person name="Horton D.L."/>
            <person name="Alikhan N.F."/>
            <person name="Baker D."/>
            <person name="Gharbi K."/>
            <person name="Hall N."/>
            <person name="Watson M."/>
            <person name="Adriaenssens E.M."/>
            <person name="Foster-Nyarko E."/>
            <person name="Jarju S."/>
            <person name="Secka A."/>
            <person name="Antonio M."/>
            <person name="Oren A."/>
            <person name="Chaudhuri R.R."/>
            <person name="La Ragione R."/>
            <person name="Hildebrand F."/>
            <person name="Pallen M.J."/>
        </authorList>
    </citation>
    <scope>NUCLEOTIDE SEQUENCE</scope>
    <source>
        <strain evidence="5">CHK195-4489</strain>
    </source>
</reference>
<dbReference type="InterPro" id="IPR017900">
    <property type="entry name" value="4Fe4S_Fe_S_CS"/>
</dbReference>
<gene>
    <name evidence="5" type="ORF">IAD50_01335</name>
</gene>
<feature type="domain" description="4Fe-4S ferredoxin-type" evidence="4">
    <location>
        <begin position="334"/>
        <end position="367"/>
    </location>
</feature>
<evidence type="ECO:0000313" key="5">
    <source>
        <dbReference type="EMBL" id="HIU28920.1"/>
    </source>
</evidence>
<dbReference type="SUPFAM" id="SSF46548">
    <property type="entry name" value="alpha-helical ferredoxin"/>
    <property type="match status" value="1"/>
</dbReference>
<dbReference type="PROSITE" id="PS51379">
    <property type="entry name" value="4FE4S_FER_2"/>
    <property type="match status" value="1"/>
</dbReference>
<name>A0A9D1I8K4_9CLOT</name>
<dbReference type="Proteomes" id="UP000824089">
    <property type="component" value="Unassembled WGS sequence"/>
</dbReference>
<dbReference type="EMBL" id="DVMM01000025">
    <property type="protein sequence ID" value="HIU28920.1"/>
    <property type="molecule type" value="Genomic_DNA"/>
</dbReference>
<evidence type="ECO:0000256" key="1">
    <source>
        <dbReference type="ARBA" id="ARBA00022723"/>
    </source>
</evidence>
<dbReference type="InterPro" id="IPR053135">
    <property type="entry name" value="AKR2_Oxidoreductase"/>
</dbReference>
<dbReference type="SUPFAM" id="SSF51430">
    <property type="entry name" value="NAD(P)-linked oxidoreductase"/>
    <property type="match status" value="1"/>
</dbReference>